<dbReference type="EMBL" id="LCPB01000018">
    <property type="protein sequence ID" value="KKU89160.1"/>
    <property type="molecule type" value="Genomic_DNA"/>
</dbReference>
<comment type="caution">
    <text evidence="1">The sequence shown here is derived from an EMBL/GenBank/DDBJ whole genome shotgun (WGS) entry which is preliminary data.</text>
</comment>
<protein>
    <submittedName>
        <fullName evidence="1">Uncharacterized protein</fullName>
    </submittedName>
</protein>
<evidence type="ECO:0000313" key="1">
    <source>
        <dbReference type="EMBL" id="KKU89160.1"/>
    </source>
</evidence>
<gene>
    <name evidence="1" type="ORF">UY19_C0018G0005</name>
</gene>
<sequence>MPGCPDSCKGVGHYRGQKSPMVTAKGSVFQQDTMAEERVAMEELKLLDKRIDRFYGETIRAHTMAAAGVILGADLATKIDSIKQSGGVISAQLRAFAEHIDRSIQTTEEHLVGHLPEKEEGDEES</sequence>
<dbReference type="Proteomes" id="UP000033882">
    <property type="component" value="Unassembled WGS sequence"/>
</dbReference>
<proteinExistence type="predicted"/>
<dbReference type="AlphaFoldDB" id="A0A0G1X417"/>
<accession>A0A0G1X417</accession>
<organism evidence="1 2">
    <name type="scientific">Candidatus Wolfebacteria bacterium GW2011_GWA2_47_9b</name>
    <dbReference type="NCBI Taxonomy" id="1619005"/>
    <lineage>
        <taxon>Bacteria</taxon>
        <taxon>Candidatus Wolfeibacteriota</taxon>
    </lineage>
</organism>
<evidence type="ECO:0000313" key="2">
    <source>
        <dbReference type="Proteomes" id="UP000033882"/>
    </source>
</evidence>
<name>A0A0G1X417_9BACT</name>
<reference evidence="1 2" key="1">
    <citation type="journal article" date="2015" name="Nature">
        <title>rRNA introns, odd ribosomes, and small enigmatic genomes across a large radiation of phyla.</title>
        <authorList>
            <person name="Brown C.T."/>
            <person name="Hug L.A."/>
            <person name="Thomas B.C."/>
            <person name="Sharon I."/>
            <person name="Castelle C.J."/>
            <person name="Singh A."/>
            <person name="Wilkins M.J."/>
            <person name="Williams K.H."/>
            <person name="Banfield J.F."/>
        </authorList>
    </citation>
    <scope>NUCLEOTIDE SEQUENCE [LARGE SCALE GENOMIC DNA]</scope>
</reference>